<feature type="transmembrane region" description="Helical" evidence="1">
    <location>
        <begin position="107"/>
        <end position="130"/>
    </location>
</feature>
<accession>I4B6L9</accession>
<dbReference type="STRING" id="869212.Turpa_2281"/>
<keyword evidence="1" id="KW-0812">Transmembrane</keyword>
<dbReference type="Proteomes" id="UP000006048">
    <property type="component" value="Chromosome"/>
</dbReference>
<name>I4B6L9_TURPD</name>
<evidence type="ECO:0000256" key="1">
    <source>
        <dbReference type="SAM" id="Phobius"/>
    </source>
</evidence>
<proteinExistence type="predicted"/>
<dbReference type="AlphaFoldDB" id="I4B6L9"/>
<dbReference type="PATRIC" id="fig|869212.3.peg.2294"/>
<feature type="transmembrane region" description="Helical" evidence="1">
    <location>
        <begin position="44"/>
        <end position="66"/>
    </location>
</feature>
<dbReference type="OrthoDB" id="342884at2"/>
<feature type="transmembrane region" description="Helical" evidence="1">
    <location>
        <begin position="78"/>
        <end position="95"/>
    </location>
</feature>
<sequence length="134" mass="14546">MKKTIILASVAIVLTGALETLINQVLLNGIYQSLTTVWRPSADLAAMAPIFLPIYLVFSGAFAILFQRAYKGTGLIEGASIGLVVGLIAKFWYGYTNFIVLPIPHTLAFLWFFYGTLECIVVGAVSAIVADKMK</sequence>
<keyword evidence="1" id="KW-0472">Membrane</keyword>
<protein>
    <submittedName>
        <fullName evidence="2">Uncharacterized protein</fullName>
    </submittedName>
</protein>
<dbReference type="EMBL" id="CP002959">
    <property type="protein sequence ID" value="AFM12926.1"/>
    <property type="molecule type" value="Genomic_DNA"/>
</dbReference>
<evidence type="ECO:0000313" key="2">
    <source>
        <dbReference type="EMBL" id="AFM12926.1"/>
    </source>
</evidence>
<gene>
    <name evidence="2" type="ordered locus">Turpa_2281</name>
</gene>
<dbReference type="RefSeq" id="WP_014803432.1">
    <property type="nucleotide sequence ID" value="NC_018020.1"/>
</dbReference>
<keyword evidence="3" id="KW-1185">Reference proteome</keyword>
<keyword evidence="1" id="KW-1133">Transmembrane helix</keyword>
<dbReference type="KEGG" id="tpx:Turpa_2281"/>
<dbReference type="HOGENOM" id="CLU_1895288_0_0_12"/>
<organism evidence="2 3">
    <name type="scientific">Turneriella parva (strain ATCC BAA-1111 / DSM 21527 / NCTC 11395 / H)</name>
    <name type="common">Leptospira parva</name>
    <dbReference type="NCBI Taxonomy" id="869212"/>
    <lineage>
        <taxon>Bacteria</taxon>
        <taxon>Pseudomonadati</taxon>
        <taxon>Spirochaetota</taxon>
        <taxon>Spirochaetia</taxon>
        <taxon>Leptospirales</taxon>
        <taxon>Leptospiraceae</taxon>
        <taxon>Turneriella</taxon>
    </lineage>
</organism>
<evidence type="ECO:0000313" key="3">
    <source>
        <dbReference type="Proteomes" id="UP000006048"/>
    </source>
</evidence>
<reference evidence="2 3" key="1">
    <citation type="submission" date="2012-06" db="EMBL/GenBank/DDBJ databases">
        <title>The complete chromosome of genome of Turneriella parva DSM 21527.</title>
        <authorList>
            <consortium name="US DOE Joint Genome Institute (JGI-PGF)"/>
            <person name="Lucas S."/>
            <person name="Han J."/>
            <person name="Lapidus A."/>
            <person name="Bruce D."/>
            <person name="Goodwin L."/>
            <person name="Pitluck S."/>
            <person name="Peters L."/>
            <person name="Kyrpides N."/>
            <person name="Mavromatis K."/>
            <person name="Ivanova N."/>
            <person name="Mikhailova N."/>
            <person name="Chertkov O."/>
            <person name="Detter J.C."/>
            <person name="Tapia R."/>
            <person name="Han C."/>
            <person name="Land M."/>
            <person name="Hauser L."/>
            <person name="Markowitz V."/>
            <person name="Cheng J.-F."/>
            <person name="Hugenholtz P."/>
            <person name="Woyke T."/>
            <person name="Wu D."/>
            <person name="Gronow S."/>
            <person name="Wellnitz S."/>
            <person name="Brambilla E."/>
            <person name="Klenk H.-P."/>
            <person name="Eisen J.A."/>
        </authorList>
    </citation>
    <scope>NUCLEOTIDE SEQUENCE [LARGE SCALE GENOMIC DNA]</scope>
    <source>
        <strain evidence="3">ATCC BAA-1111 / DSM 21527 / NCTC 11395 / H</strain>
    </source>
</reference>